<accession>A0A7V8FJB5</accession>
<proteinExistence type="predicted"/>
<dbReference type="CDD" id="cd12797">
    <property type="entry name" value="M23_peptidase"/>
    <property type="match status" value="1"/>
</dbReference>
<evidence type="ECO:0000259" key="3">
    <source>
        <dbReference type="Pfam" id="PF01551"/>
    </source>
</evidence>
<dbReference type="Gene3D" id="2.70.70.10">
    <property type="entry name" value="Glucose Permease (Domain IIA)"/>
    <property type="match status" value="1"/>
</dbReference>
<dbReference type="InterPro" id="IPR011055">
    <property type="entry name" value="Dup_hybrid_motif"/>
</dbReference>
<dbReference type="InterPro" id="IPR016047">
    <property type="entry name" value="M23ase_b-sheet_dom"/>
</dbReference>
<protein>
    <recommendedName>
        <fullName evidence="3">M23ase beta-sheet core domain-containing protein</fullName>
    </recommendedName>
</protein>
<comment type="caution">
    <text evidence="4">The sequence shown here is derived from an EMBL/GenBank/DDBJ whole genome shotgun (WGS) entry which is preliminary data.</text>
</comment>
<evidence type="ECO:0000256" key="2">
    <source>
        <dbReference type="SAM" id="SignalP"/>
    </source>
</evidence>
<dbReference type="AlphaFoldDB" id="A0A7V8FJB5"/>
<feature type="domain" description="M23ase beta-sheet core" evidence="3">
    <location>
        <begin position="235"/>
        <end position="325"/>
    </location>
</feature>
<feature type="region of interest" description="Disordered" evidence="1">
    <location>
        <begin position="317"/>
        <end position="336"/>
    </location>
</feature>
<evidence type="ECO:0000313" key="4">
    <source>
        <dbReference type="EMBL" id="KAF1017047.1"/>
    </source>
</evidence>
<feature type="compositionally biased region" description="Basic residues" evidence="1">
    <location>
        <begin position="367"/>
        <end position="380"/>
    </location>
</feature>
<feature type="signal peptide" evidence="2">
    <location>
        <begin position="1"/>
        <end position="20"/>
    </location>
</feature>
<dbReference type="EMBL" id="WNDS01000001">
    <property type="protein sequence ID" value="KAF1017047.1"/>
    <property type="molecule type" value="Genomic_DNA"/>
</dbReference>
<feature type="chain" id="PRO_5030629214" description="M23ase beta-sheet core domain-containing protein" evidence="2">
    <location>
        <begin position="21"/>
        <end position="380"/>
    </location>
</feature>
<feature type="region of interest" description="Disordered" evidence="1">
    <location>
        <begin position="358"/>
        <end position="380"/>
    </location>
</feature>
<dbReference type="Proteomes" id="UP000487117">
    <property type="component" value="Unassembled WGS sequence"/>
</dbReference>
<feature type="compositionally biased region" description="Polar residues" evidence="1">
    <location>
        <begin position="317"/>
        <end position="331"/>
    </location>
</feature>
<sequence length="380" mass="39927">MNRHAAAILMASFCCAPAGASTPAAAPAPAPVEARAPFAPAVFLGSDGLRHLAYELHVSNFYGDTGPLAAAQLQVWPDNAGTPLLRLDGTALAAAFRPSPAEGHPPPIAAGKRGIVFVWLTLPAAAPLPHTLRQQLAFTDEHGAPLQLDGATVAVDARPVPVIGAPLRGGIWLAHEGPGNVQSHHWGSLVAVNGELTIPQRYALDLAGVDAHGRALRRGVTDLQHTRHADWIGHGWEVIAVADGIVQATRDGDPEHAPLVAQPEPSALTADVLFGNHVVLEIAPGVFASYAHLQPGSVQVKPGNHVTRGQRLARLGQSGNSAAPTCTSSCRTGPRSKVPKACRMCSTASTCWARKARRSCSRPGRPGCRHRRSRGRHSCR</sequence>
<evidence type="ECO:0000256" key="1">
    <source>
        <dbReference type="SAM" id="MobiDB-lite"/>
    </source>
</evidence>
<organism evidence="4 5">
    <name type="scientific">Stenotrophomonas maltophilia</name>
    <name type="common">Pseudomonas maltophilia</name>
    <name type="synonym">Xanthomonas maltophilia</name>
    <dbReference type="NCBI Taxonomy" id="40324"/>
    <lineage>
        <taxon>Bacteria</taxon>
        <taxon>Pseudomonadati</taxon>
        <taxon>Pseudomonadota</taxon>
        <taxon>Gammaproteobacteria</taxon>
        <taxon>Lysobacterales</taxon>
        <taxon>Lysobacteraceae</taxon>
        <taxon>Stenotrophomonas</taxon>
        <taxon>Stenotrophomonas maltophilia group</taxon>
    </lineage>
</organism>
<dbReference type="SUPFAM" id="SSF51261">
    <property type="entry name" value="Duplicated hybrid motif"/>
    <property type="match status" value="1"/>
</dbReference>
<name>A0A7V8FJB5_STEMA</name>
<evidence type="ECO:0000313" key="5">
    <source>
        <dbReference type="Proteomes" id="UP000487117"/>
    </source>
</evidence>
<keyword evidence="2" id="KW-0732">Signal</keyword>
<reference evidence="5" key="1">
    <citation type="journal article" date="2020" name="MBio">
        <title>Horizontal gene transfer to a defensive symbiont with a reduced genome amongst a multipartite beetle microbiome.</title>
        <authorList>
            <person name="Waterworth S.C."/>
            <person name="Florez L.V."/>
            <person name="Rees E.R."/>
            <person name="Hertweck C."/>
            <person name="Kaltenpoth M."/>
            <person name="Kwan J.C."/>
        </authorList>
    </citation>
    <scope>NUCLEOTIDE SEQUENCE [LARGE SCALE GENOMIC DNA]</scope>
</reference>
<gene>
    <name evidence="4" type="ORF">GAK31_00306</name>
</gene>
<dbReference type="Pfam" id="PF01551">
    <property type="entry name" value="Peptidase_M23"/>
    <property type="match status" value="1"/>
</dbReference>